<proteinExistence type="predicted"/>
<feature type="region of interest" description="Disordered" evidence="1">
    <location>
        <begin position="140"/>
        <end position="180"/>
    </location>
</feature>
<keyword evidence="4" id="KW-1185">Reference proteome</keyword>
<gene>
    <name evidence="3" type="ORF">ZIOFF_065944</name>
</gene>
<dbReference type="EMBL" id="JACMSC010000018">
    <property type="protein sequence ID" value="KAG6476698.1"/>
    <property type="molecule type" value="Genomic_DNA"/>
</dbReference>
<name>A0A8J5F1X8_ZINOF</name>
<dbReference type="AlphaFoldDB" id="A0A8J5F1X8"/>
<dbReference type="InterPro" id="IPR056988">
    <property type="entry name" value="Zn_ribbon_pln"/>
</dbReference>
<accession>A0A8J5F1X8</accession>
<evidence type="ECO:0000313" key="4">
    <source>
        <dbReference type="Proteomes" id="UP000734854"/>
    </source>
</evidence>
<dbReference type="Pfam" id="PF00226">
    <property type="entry name" value="DnaJ"/>
    <property type="match status" value="1"/>
</dbReference>
<dbReference type="PROSITE" id="PS00636">
    <property type="entry name" value="DNAJ_1"/>
    <property type="match status" value="1"/>
</dbReference>
<dbReference type="InterPro" id="IPR024593">
    <property type="entry name" value="DUF3444"/>
</dbReference>
<dbReference type="Proteomes" id="UP000734854">
    <property type="component" value="Unassembled WGS sequence"/>
</dbReference>
<dbReference type="PROSITE" id="PS50076">
    <property type="entry name" value="DNAJ_2"/>
    <property type="match status" value="1"/>
</dbReference>
<dbReference type="PANTHER" id="PTHR44137:SF3">
    <property type="entry name" value="DNAJ HEAT SHOCK N-TERMINAL DOMAIN-CONTAINING PROTEIN"/>
    <property type="match status" value="1"/>
</dbReference>
<comment type="caution">
    <text evidence="3">The sequence shown here is derived from an EMBL/GenBank/DDBJ whole genome shotgun (WGS) entry which is preliminary data.</text>
</comment>
<reference evidence="3 4" key="1">
    <citation type="submission" date="2020-08" db="EMBL/GenBank/DDBJ databases">
        <title>Plant Genome Project.</title>
        <authorList>
            <person name="Zhang R.-G."/>
        </authorList>
    </citation>
    <scope>NUCLEOTIDE SEQUENCE [LARGE SCALE GENOMIC DNA]</scope>
    <source>
        <tissue evidence="3">Rhizome</tissue>
    </source>
</reference>
<evidence type="ECO:0000259" key="2">
    <source>
        <dbReference type="PROSITE" id="PS50076"/>
    </source>
</evidence>
<organism evidence="3 4">
    <name type="scientific">Zingiber officinale</name>
    <name type="common">Ginger</name>
    <name type="synonym">Amomum zingiber</name>
    <dbReference type="NCBI Taxonomy" id="94328"/>
    <lineage>
        <taxon>Eukaryota</taxon>
        <taxon>Viridiplantae</taxon>
        <taxon>Streptophyta</taxon>
        <taxon>Embryophyta</taxon>
        <taxon>Tracheophyta</taxon>
        <taxon>Spermatophyta</taxon>
        <taxon>Magnoliopsida</taxon>
        <taxon>Liliopsida</taxon>
        <taxon>Zingiberales</taxon>
        <taxon>Zingiberaceae</taxon>
        <taxon>Zingiber</taxon>
    </lineage>
</organism>
<dbReference type="InterPro" id="IPR018253">
    <property type="entry name" value="DnaJ_domain_CS"/>
</dbReference>
<dbReference type="InterPro" id="IPR001623">
    <property type="entry name" value="DnaJ_domain"/>
</dbReference>
<evidence type="ECO:0000256" key="1">
    <source>
        <dbReference type="SAM" id="MobiDB-lite"/>
    </source>
</evidence>
<dbReference type="Pfam" id="PF23551">
    <property type="entry name" value="Zn_ribbon_20"/>
    <property type="match status" value="1"/>
</dbReference>
<dbReference type="Pfam" id="PF11926">
    <property type="entry name" value="DUF3444"/>
    <property type="match status" value="1"/>
</dbReference>
<feature type="region of interest" description="Disordered" evidence="1">
    <location>
        <begin position="394"/>
        <end position="425"/>
    </location>
</feature>
<feature type="domain" description="J" evidence="2">
    <location>
        <begin position="66"/>
        <end position="130"/>
    </location>
</feature>
<dbReference type="OrthoDB" id="66964at2759"/>
<dbReference type="SMART" id="SM00271">
    <property type="entry name" value="DnaJ"/>
    <property type="match status" value="1"/>
</dbReference>
<sequence>MDCNREAAVKAKENAEKKFSAMDIKGAMKSALKAQSLLPSLEGINQMISTLGVYHAAEKKINGEHDWYAILSVSASTDEETLKKRYRKLAIQLHPDKNKSVGAEDAFKLISEAWSVLSDKNKKMAFDQIRNANGVCNKAFQRHGSSSGHDPPNGFYSFSSPTTSSKRARKRKTSSVTSTAPQVHPVNLNTFWTSCNRCRMQYEYLRVYLNHNLLCPNCHQAFMAVEIGIPGNAAESSICWSTKQHQQNSNHNYTVENGYSSGFNTSTFPGTATMEFQHGPNFDSYNHQNFQWNSFTGSAGTAGTTDSSFHIANLNHKKYEKMKRKYEKAQAAARKEDSSRAGFHVYQSSFEGSQNYTTDQQQPICKVGRPAKRKTNCDKNNICHETDASQNIPTFNRKPFDIEDQGTSGAVSELPRSKMDARQSDPFKEFSQVNSRGMLVEKAKMAISKKLNQWKFSKTRRLKEKVQFKQTNGQKAGVVHKEASKQMFLAVSSMKEPTNDCADEKILRPVSIDVLDPDFYDFDKDRLEKTFHGDQVWAIYDSEDGMPRLYAMVQKVLSRNPFSIRMSFLTSKSNNELGPINWVASGYAKTCGDFRIGRYRITDTVNIFSHRVRWEKGPRGVIRIVPRKGDIWALYRNWSPDWNELTPDDVIFKYEMVEVLDDYQEECGVTVIPLVKVAGFKAVFHTHMDQMRVKRIAREEMFRFSHRVPSYLLTGEEAPNALKGCLELDPAATPLELLQVITEVKEDVSMELNEQR</sequence>
<dbReference type="PANTHER" id="PTHR44137">
    <property type="entry name" value="BNAC03G44070D PROTEIN"/>
    <property type="match status" value="1"/>
</dbReference>
<protein>
    <recommendedName>
        <fullName evidence="2">J domain-containing protein</fullName>
    </recommendedName>
</protein>
<dbReference type="CDD" id="cd06257">
    <property type="entry name" value="DnaJ"/>
    <property type="match status" value="1"/>
</dbReference>
<evidence type="ECO:0000313" key="3">
    <source>
        <dbReference type="EMBL" id="KAG6476698.1"/>
    </source>
</evidence>
<feature type="compositionally biased region" description="Basic and acidic residues" evidence="1">
    <location>
        <begin position="415"/>
        <end position="425"/>
    </location>
</feature>